<dbReference type="PROSITE" id="PS51841">
    <property type="entry name" value="LTD"/>
    <property type="match status" value="1"/>
</dbReference>
<comment type="similarity">
    <text evidence="1">Belongs to the EndA/NucM nuclease family.</text>
</comment>
<evidence type="ECO:0000256" key="2">
    <source>
        <dbReference type="ARBA" id="ARBA00022722"/>
    </source>
</evidence>
<evidence type="ECO:0000313" key="5">
    <source>
        <dbReference type="EMBL" id="EAY28756.1"/>
    </source>
</evidence>
<dbReference type="NCBIfam" id="TIGR04183">
    <property type="entry name" value="Por_Secre_tail"/>
    <property type="match status" value="1"/>
</dbReference>
<dbReference type="InterPro" id="IPR045474">
    <property type="entry name" value="GEVED"/>
</dbReference>
<feature type="domain" description="LTD" evidence="4">
    <location>
        <begin position="400"/>
        <end position="528"/>
    </location>
</feature>
<gene>
    <name evidence="5" type="ORF">M23134_07854</name>
</gene>
<dbReference type="AlphaFoldDB" id="A1ZLK2"/>
<proteinExistence type="inferred from homology"/>
<keyword evidence="6" id="KW-1185">Reference proteome</keyword>
<dbReference type="PANTHER" id="PTHR33607:SF2">
    <property type="entry name" value="ENDONUCLEASE-1"/>
    <property type="match status" value="1"/>
</dbReference>
<dbReference type="Pfam" id="PF18962">
    <property type="entry name" value="Por_Secre_tail"/>
    <property type="match status" value="1"/>
</dbReference>
<reference evidence="5 6" key="1">
    <citation type="submission" date="2007-01" db="EMBL/GenBank/DDBJ databases">
        <authorList>
            <person name="Haygood M."/>
            <person name="Podell S."/>
            <person name="Anderson C."/>
            <person name="Hopkinson B."/>
            <person name="Roe K."/>
            <person name="Barbeau K."/>
            <person name="Gaasterland T."/>
            <person name="Ferriera S."/>
            <person name="Johnson J."/>
            <person name="Kravitz S."/>
            <person name="Beeson K."/>
            <person name="Sutton G."/>
            <person name="Rogers Y.-H."/>
            <person name="Friedman R."/>
            <person name="Frazier M."/>
            <person name="Venter J.C."/>
        </authorList>
    </citation>
    <scope>NUCLEOTIDE SEQUENCE [LARGE SCALE GENOMIC DNA]</scope>
    <source>
        <strain evidence="5 6">ATCC 23134</strain>
    </source>
</reference>
<dbReference type="Pfam" id="PF04231">
    <property type="entry name" value="Endonuclease_1"/>
    <property type="match status" value="1"/>
</dbReference>
<evidence type="ECO:0000259" key="4">
    <source>
        <dbReference type="PROSITE" id="PS51841"/>
    </source>
</evidence>
<dbReference type="InterPro" id="IPR007346">
    <property type="entry name" value="Endonuclease-I"/>
</dbReference>
<keyword evidence="3" id="KW-0378">Hydrolase</keyword>
<accession>A1ZLK2</accession>
<dbReference type="Proteomes" id="UP000004095">
    <property type="component" value="Unassembled WGS sequence"/>
</dbReference>
<keyword evidence="2" id="KW-0540">Nuclease</keyword>
<dbReference type="EMBL" id="AAWS01000014">
    <property type="protein sequence ID" value="EAY28756.1"/>
    <property type="molecule type" value="Genomic_DNA"/>
</dbReference>
<dbReference type="GO" id="GO:0016787">
    <property type="term" value="F:hydrolase activity"/>
    <property type="evidence" value="ECO:0007669"/>
    <property type="project" value="UniProtKB-KW"/>
</dbReference>
<dbReference type="InterPro" id="IPR044925">
    <property type="entry name" value="His-Me_finger_sf"/>
</dbReference>
<dbReference type="GO" id="GO:0004518">
    <property type="term" value="F:nuclease activity"/>
    <property type="evidence" value="ECO:0007669"/>
    <property type="project" value="UniProtKB-KW"/>
</dbReference>
<dbReference type="InterPro" id="IPR026444">
    <property type="entry name" value="Secre_tail"/>
</dbReference>
<name>A1ZLK2_MICM2</name>
<dbReference type="SUPFAM" id="SSF54060">
    <property type="entry name" value="His-Me finger endonucleases"/>
    <property type="match status" value="1"/>
</dbReference>
<organism evidence="5 6">
    <name type="scientific">Microscilla marina ATCC 23134</name>
    <dbReference type="NCBI Taxonomy" id="313606"/>
    <lineage>
        <taxon>Bacteria</taxon>
        <taxon>Pseudomonadati</taxon>
        <taxon>Bacteroidota</taxon>
        <taxon>Cytophagia</taxon>
        <taxon>Cytophagales</taxon>
        <taxon>Microscillaceae</taxon>
        <taxon>Microscilla</taxon>
    </lineage>
</organism>
<evidence type="ECO:0000313" key="6">
    <source>
        <dbReference type="Proteomes" id="UP000004095"/>
    </source>
</evidence>
<dbReference type="Pfam" id="PF20009">
    <property type="entry name" value="GEVED"/>
    <property type="match status" value="1"/>
</dbReference>
<sequence length="638" mass="69183">MLTWAQTPPSNLDGASLRSWLKANYYEGKHNTLGYTEARRKMYNYIDNKNSKISGVYSGYAKSWSYGGTSTNPDPINCEHTVPQSFFGKAEPMKSDIHHLFPTYKNWNSIRSNYAFAEIDDNQTTQWMRHTSSQSSRPSSGINEYSEYANGKFEPREDHKGNVARAVFYFFTMYPTQAGSITSVGDLNTLYQWHLNDPVDAAEIARNNAIEQYQGDRNPYIDQPHLVARAWGFTGASDGGGGTAAYCASKGNSVADEWIGQVVVASIYKSSGANGGYADFTSVSTSLTQGATVNFTIKPAWSGSIYSEGYAVWVDFNQDGDFTDSGEQVFTHSATSASIVAGSFTVPASAVAGATRMRVSMKYNGVPTCCETISYGEVEDYTVNIGAGSGDSNNDGAGGNGSPDLFISEYVEGTSYNKGVEIANLTGAEVSLSGYSLRKQANGSGSWQVLNLSGALASGTVYTLANASATFSADLKTSHTVLNFNGNDAIALFKGETLIDIVGVYGDGSYFGQEVTLERKSSAYKPSSVYNPSYWTRHGQNIFSHFGQIGGASHRTTVQPIATNNKVRVFPVPASTQVNIQLSHAAKVVVANMQGQVVYQSSRKRRVFGINVSAWKKGIYVLTIQNSKTTTTQRLMVR</sequence>
<dbReference type="eggNOG" id="COG2356">
    <property type="taxonomic scope" value="Bacteria"/>
</dbReference>
<protein>
    <submittedName>
        <fullName evidence="5">Extracellular ribonuclease/nuclease fusion protein</fullName>
    </submittedName>
</protein>
<evidence type="ECO:0000256" key="3">
    <source>
        <dbReference type="ARBA" id="ARBA00022801"/>
    </source>
</evidence>
<evidence type="ECO:0000256" key="1">
    <source>
        <dbReference type="ARBA" id="ARBA00006429"/>
    </source>
</evidence>
<dbReference type="InterPro" id="IPR001322">
    <property type="entry name" value="Lamin_tail_dom"/>
</dbReference>
<dbReference type="Pfam" id="PF00932">
    <property type="entry name" value="LTD"/>
    <property type="match status" value="1"/>
</dbReference>
<comment type="caution">
    <text evidence="5">The sequence shown here is derived from an EMBL/GenBank/DDBJ whole genome shotgun (WGS) entry which is preliminary data.</text>
</comment>
<dbReference type="PANTHER" id="PTHR33607">
    <property type="entry name" value="ENDONUCLEASE-1"/>
    <property type="match status" value="1"/>
</dbReference>